<evidence type="ECO:0000256" key="4">
    <source>
        <dbReference type="RuleBase" id="RU003744"/>
    </source>
</evidence>
<reference evidence="8 9" key="1">
    <citation type="submission" date="2020-07" db="EMBL/GenBank/DDBJ databases">
        <title>Draft whole-genome sequence of Heliobacterium chlorum DSM 3682, type strain.</title>
        <authorList>
            <person name="Kyndt J.A."/>
            <person name="Meyer T.E."/>
            <person name="Imhoff J.F."/>
        </authorList>
    </citation>
    <scope>NUCLEOTIDE SEQUENCE [LARGE SCALE GENOMIC DNA]</scope>
    <source>
        <strain evidence="8 9">DSM 3682</strain>
    </source>
</reference>
<dbReference type="EMBL" id="JACVHF010000006">
    <property type="protein sequence ID" value="MBC9784452.1"/>
    <property type="molecule type" value="Genomic_DNA"/>
</dbReference>
<feature type="signal peptide" evidence="5">
    <location>
        <begin position="1"/>
        <end position="22"/>
    </location>
</feature>
<evidence type="ECO:0000256" key="5">
    <source>
        <dbReference type="SAM" id="SignalP"/>
    </source>
</evidence>
<keyword evidence="9" id="KW-1185">Reference proteome</keyword>
<dbReference type="PROSITE" id="PS51257">
    <property type="entry name" value="PROKAR_LIPOPROTEIN"/>
    <property type="match status" value="1"/>
</dbReference>
<gene>
    <name evidence="8" type="ORF">H1S01_08000</name>
</gene>
<dbReference type="Proteomes" id="UP000617402">
    <property type="component" value="Unassembled WGS sequence"/>
</dbReference>
<name>A0ABR7T2M1_HELCL</name>
<organism evidence="8 9">
    <name type="scientific">Heliobacterium chlorum</name>
    <dbReference type="NCBI Taxonomy" id="2698"/>
    <lineage>
        <taxon>Bacteria</taxon>
        <taxon>Bacillati</taxon>
        <taxon>Bacillota</taxon>
        <taxon>Clostridia</taxon>
        <taxon>Eubacteriales</taxon>
        <taxon>Heliobacteriaceae</taxon>
        <taxon>Heliobacterium</taxon>
    </lineage>
</organism>
<keyword evidence="3 5" id="KW-0732">Signal</keyword>
<dbReference type="InterPro" id="IPR018313">
    <property type="entry name" value="SBP_3_CS"/>
</dbReference>
<dbReference type="InterPro" id="IPR001638">
    <property type="entry name" value="Solute-binding_3/MltF_N"/>
</dbReference>
<feature type="chain" id="PRO_5045203386" evidence="5">
    <location>
        <begin position="23"/>
        <end position="261"/>
    </location>
</feature>
<evidence type="ECO:0000313" key="9">
    <source>
        <dbReference type="Proteomes" id="UP000617402"/>
    </source>
</evidence>
<dbReference type="CDD" id="cd13624">
    <property type="entry name" value="PBP2_Arg_Lys_His"/>
    <property type="match status" value="1"/>
</dbReference>
<evidence type="ECO:0000256" key="3">
    <source>
        <dbReference type="ARBA" id="ARBA00022729"/>
    </source>
</evidence>
<dbReference type="RefSeq" id="WP_188039569.1">
    <property type="nucleotide sequence ID" value="NZ_JACVHF010000006.1"/>
</dbReference>
<dbReference type="PROSITE" id="PS01039">
    <property type="entry name" value="SBP_BACTERIAL_3"/>
    <property type="match status" value="1"/>
</dbReference>
<dbReference type="InterPro" id="IPR001320">
    <property type="entry name" value="Iontro_rcpt_C"/>
</dbReference>
<evidence type="ECO:0000259" key="6">
    <source>
        <dbReference type="SMART" id="SM00062"/>
    </source>
</evidence>
<evidence type="ECO:0000313" key="8">
    <source>
        <dbReference type="EMBL" id="MBC9784452.1"/>
    </source>
</evidence>
<dbReference type="SMART" id="SM00062">
    <property type="entry name" value="PBPb"/>
    <property type="match status" value="1"/>
</dbReference>
<feature type="domain" description="Ionotropic glutamate receptor C-terminal" evidence="7">
    <location>
        <begin position="39"/>
        <end position="261"/>
    </location>
</feature>
<comment type="subcellular location">
    <subcellularLocation>
        <location evidence="1">Cell envelope</location>
    </subcellularLocation>
</comment>
<accession>A0ABR7T2M1</accession>
<proteinExistence type="inferred from homology"/>
<feature type="domain" description="Solute-binding protein family 3/N-terminal" evidence="6">
    <location>
        <begin position="39"/>
        <end position="261"/>
    </location>
</feature>
<evidence type="ECO:0000256" key="1">
    <source>
        <dbReference type="ARBA" id="ARBA00004196"/>
    </source>
</evidence>
<dbReference type="SMART" id="SM00079">
    <property type="entry name" value="PBPe"/>
    <property type="match status" value="1"/>
</dbReference>
<comment type="similarity">
    <text evidence="2 4">Belongs to the bacterial solute-binding protein 3 family.</text>
</comment>
<protein>
    <submittedName>
        <fullName evidence="8">Transporter substrate-binding domain-containing protein</fullName>
    </submittedName>
</protein>
<dbReference type="PANTHER" id="PTHR35936">
    <property type="entry name" value="MEMBRANE-BOUND LYTIC MUREIN TRANSGLYCOSYLASE F"/>
    <property type="match status" value="1"/>
</dbReference>
<comment type="caution">
    <text evidence="8">The sequence shown here is derived from an EMBL/GenBank/DDBJ whole genome shotgun (WGS) entry which is preliminary data.</text>
</comment>
<dbReference type="Pfam" id="PF00497">
    <property type="entry name" value="SBP_bac_3"/>
    <property type="match status" value="1"/>
</dbReference>
<evidence type="ECO:0000256" key="2">
    <source>
        <dbReference type="ARBA" id="ARBA00010333"/>
    </source>
</evidence>
<sequence length="261" mass="28269">MKKWIRNSIAGILCLGLLTAVAGCGSQPAQTSKETPKKVIRVATDAAYAPFEWKNEKGEIVGFDIDLVKEIGKEINADVQFVDTPFDGIIASLVNNNVDMLISAMTINDKRKQSVDFSKPYFVAVQAIAVKEGSPVKAFADLKDRKVGVQNATTGQDVVEKLLGAKSPKIARYDTTPTALNSLINGDVEAVVADKPVVQLFLKNNPSAKLVLLDDASFEKEEYGIAVQKGNSELLNQVNGALDKLEKNGKVKEISEKYLGK</sequence>
<dbReference type="Gene3D" id="3.40.190.10">
    <property type="entry name" value="Periplasmic binding protein-like II"/>
    <property type="match status" value="2"/>
</dbReference>
<evidence type="ECO:0000259" key="7">
    <source>
        <dbReference type="SMART" id="SM00079"/>
    </source>
</evidence>
<dbReference type="PANTHER" id="PTHR35936:SF17">
    <property type="entry name" value="ARGININE-BINDING EXTRACELLULAR PROTEIN ARTP"/>
    <property type="match status" value="1"/>
</dbReference>
<dbReference type="SUPFAM" id="SSF53850">
    <property type="entry name" value="Periplasmic binding protein-like II"/>
    <property type="match status" value="1"/>
</dbReference>